<evidence type="ECO:0000313" key="2">
    <source>
        <dbReference type="Proteomes" id="UP000593567"/>
    </source>
</evidence>
<protein>
    <submittedName>
        <fullName evidence="1">C19orf52</fullName>
    </submittedName>
</protein>
<dbReference type="InterPro" id="IPR019322">
    <property type="entry name" value="TIMM29"/>
</dbReference>
<dbReference type="OrthoDB" id="5970620at2759"/>
<dbReference type="Pfam" id="PF10171">
    <property type="entry name" value="Tim29"/>
    <property type="match status" value="1"/>
</dbReference>
<reference evidence="1" key="1">
    <citation type="submission" date="2020-06" db="EMBL/GenBank/DDBJ databases">
        <title>Draft genome of Bugula neritina, a colonial animal packing powerful symbionts and potential medicines.</title>
        <authorList>
            <person name="Rayko M."/>
        </authorList>
    </citation>
    <scope>NUCLEOTIDE SEQUENCE [LARGE SCALE GENOMIC DNA]</scope>
    <source>
        <strain evidence="1">Kwan_BN1</strain>
    </source>
</reference>
<comment type="caution">
    <text evidence="1">The sequence shown here is derived from an EMBL/GenBank/DDBJ whole genome shotgun (WGS) entry which is preliminary data.</text>
</comment>
<evidence type="ECO:0000313" key="1">
    <source>
        <dbReference type="EMBL" id="KAF6035278.1"/>
    </source>
</evidence>
<gene>
    <name evidence="1" type="ORF">EB796_006415</name>
</gene>
<dbReference type="Proteomes" id="UP000593567">
    <property type="component" value="Unassembled WGS sequence"/>
</dbReference>
<accession>A0A7J7KCF1</accession>
<organism evidence="1 2">
    <name type="scientific">Bugula neritina</name>
    <name type="common">Brown bryozoan</name>
    <name type="synonym">Sertularia neritina</name>
    <dbReference type="NCBI Taxonomy" id="10212"/>
    <lineage>
        <taxon>Eukaryota</taxon>
        <taxon>Metazoa</taxon>
        <taxon>Spiralia</taxon>
        <taxon>Lophotrochozoa</taxon>
        <taxon>Bryozoa</taxon>
        <taxon>Gymnolaemata</taxon>
        <taxon>Cheilostomatida</taxon>
        <taxon>Flustrina</taxon>
        <taxon>Buguloidea</taxon>
        <taxon>Bugulidae</taxon>
        <taxon>Bugula</taxon>
    </lineage>
</organism>
<dbReference type="AlphaFoldDB" id="A0A7J7KCF1"/>
<dbReference type="GO" id="GO:0042721">
    <property type="term" value="C:TIM22 mitochondrial import inner membrane insertion complex"/>
    <property type="evidence" value="ECO:0007669"/>
    <property type="project" value="InterPro"/>
</dbReference>
<dbReference type="PANTHER" id="PTHR21435">
    <property type="entry name" value="MITOCHONDRIAL IMPORT INNER MEMBRANE TRANSLOCASE SUBUNIT TIM29"/>
    <property type="match status" value="1"/>
</dbReference>
<sequence>MAAPCIAKTFLQASTNPSRFLLRRFCATAENVVKSDMNVKPVKEPIITRIVNHFKRLVEDYKNAVIETGSVIKEKPIRVALYSALTASAGYLYAHNPSMANYEGHLAMITCDQAEVGNTIRNTEKCQQIQSILEHHCHGRLRRFTFGLFSVIWVSEYPKYIDLYEAQCKDVQMTWGEWPKYIVDIGILDHWRWTEQYMVDFDINPLEWDHSSASNSKDEKVEK</sequence>
<proteinExistence type="predicted"/>
<keyword evidence="2" id="KW-1185">Reference proteome</keyword>
<name>A0A7J7KCF1_BUGNE</name>
<dbReference type="PANTHER" id="PTHR21435:SF1">
    <property type="entry name" value="MITOCHONDRIAL IMPORT INNER MEMBRANE TRANSLOCASE SUBUNIT TIM29"/>
    <property type="match status" value="1"/>
</dbReference>
<dbReference type="GO" id="GO:0045039">
    <property type="term" value="P:protein insertion into mitochondrial inner membrane"/>
    <property type="evidence" value="ECO:0007669"/>
    <property type="project" value="TreeGrafter"/>
</dbReference>
<dbReference type="EMBL" id="VXIV02000903">
    <property type="protein sequence ID" value="KAF6035278.1"/>
    <property type="molecule type" value="Genomic_DNA"/>
</dbReference>